<dbReference type="STRING" id="1764295.A0A5B8MF68"/>
<dbReference type="InterPro" id="IPR000182">
    <property type="entry name" value="GNAT_dom"/>
</dbReference>
<dbReference type="InterPro" id="IPR051556">
    <property type="entry name" value="N-term/lysine_N-AcTrnsfr"/>
</dbReference>
<name>A0A5B8MF68_9CHLO</name>
<keyword evidence="5" id="KW-1185">Reference proteome</keyword>
<keyword evidence="2" id="KW-0012">Acyltransferase</keyword>
<dbReference type="PROSITE" id="PS51186">
    <property type="entry name" value="GNAT"/>
    <property type="match status" value="1"/>
</dbReference>
<evidence type="ECO:0000313" key="4">
    <source>
        <dbReference type="EMBL" id="QDZ19079.1"/>
    </source>
</evidence>
<evidence type="ECO:0000313" key="5">
    <source>
        <dbReference type="Proteomes" id="UP000316726"/>
    </source>
</evidence>
<organism evidence="4 5">
    <name type="scientific">Chloropicon primus</name>
    <dbReference type="NCBI Taxonomy" id="1764295"/>
    <lineage>
        <taxon>Eukaryota</taxon>
        <taxon>Viridiplantae</taxon>
        <taxon>Chlorophyta</taxon>
        <taxon>Chloropicophyceae</taxon>
        <taxon>Chloropicales</taxon>
        <taxon>Chloropicaceae</taxon>
        <taxon>Chloropicon</taxon>
    </lineage>
</organism>
<dbReference type="Proteomes" id="UP000316726">
    <property type="component" value="Chromosome 2"/>
</dbReference>
<dbReference type="InterPro" id="IPR006464">
    <property type="entry name" value="AcTrfase_RimI/Ard1"/>
</dbReference>
<dbReference type="NCBIfam" id="TIGR01575">
    <property type="entry name" value="rimI"/>
    <property type="match status" value="1"/>
</dbReference>
<dbReference type="PANTHER" id="PTHR42919">
    <property type="entry name" value="N-ALPHA-ACETYLTRANSFERASE"/>
    <property type="match status" value="1"/>
</dbReference>
<feature type="domain" description="N-acetyltransferase" evidence="3">
    <location>
        <begin position="33"/>
        <end position="182"/>
    </location>
</feature>
<dbReference type="OrthoDB" id="510829at2759"/>
<evidence type="ECO:0000256" key="1">
    <source>
        <dbReference type="ARBA" id="ARBA00022679"/>
    </source>
</evidence>
<keyword evidence="1 4" id="KW-0808">Transferase</keyword>
<dbReference type="CDD" id="cd04301">
    <property type="entry name" value="NAT_SF"/>
    <property type="match status" value="1"/>
</dbReference>
<accession>A0A5B8MF68</accession>
<protein>
    <submittedName>
        <fullName evidence="4">Ribosomal-protein-alanine acetyltransferase</fullName>
    </submittedName>
</protein>
<sequence length="190" mass="21566">MALLPGGSVGRTLFVPLVGGRVSPLSRWRCKGRALRRGVLGDLDDIVRIERLCFADGAWKVEDLEKQFDYSFAKILVFDDSFGESGEPPSAVGFLLFWETGDEVQLMRLGVEPHFQGQGIGSMLLNHLVTESDRRRTYTLEVRESNDGARTFYRRLGFNDIAVRQRYYSDGENAILMQRRIEEVVEKSTV</sequence>
<evidence type="ECO:0000259" key="3">
    <source>
        <dbReference type="PROSITE" id="PS51186"/>
    </source>
</evidence>
<dbReference type="Gene3D" id="3.40.630.30">
    <property type="match status" value="1"/>
</dbReference>
<evidence type="ECO:0000256" key="2">
    <source>
        <dbReference type="ARBA" id="ARBA00023315"/>
    </source>
</evidence>
<dbReference type="AlphaFoldDB" id="A0A5B8MF68"/>
<dbReference type="PANTHER" id="PTHR42919:SF8">
    <property type="entry name" value="N-ALPHA-ACETYLTRANSFERASE 50"/>
    <property type="match status" value="1"/>
</dbReference>
<dbReference type="InterPro" id="IPR016181">
    <property type="entry name" value="Acyl_CoA_acyltransferase"/>
</dbReference>
<dbReference type="EMBL" id="CP031035">
    <property type="protein sequence ID" value="QDZ19079.1"/>
    <property type="molecule type" value="Genomic_DNA"/>
</dbReference>
<reference evidence="4 5" key="1">
    <citation type="submission" date="2018-07" db="EMBL/GenBank/DDBJ databases">
        <title>The complete nuclear genome of the prasinophyte Chloropicon primus (CCMP1205).</title>
        <authorList>
            <person name="Pombert J.-F."/>
            <person name="Otis C."/>
            <person name="Turmel M."/>
            <person name="Lemieux C."/>
        </authorList>
    </citation>
    <scope>NUCLEOTIDE SEQUENCE [LARGE SCALE GENOMIC DNA]</scope>
    <source>
        <strain evidence="4 5">CCMP1205</strain>
    </source>
</reference>
<dbReference type="GO" id="GO:0008080">
    <property type="term" value="F:N-acetyltransferase activity"/>
    <property type="evidence" value="ECO:0007669"/>
    <property type="project" value="InterPro"/>
</dbReference>
<dbReference type="Pfam" id="PF00583">
    <property type="entry name" value="Acetyltransf_1"/>
    <property type="match status" value="1"/>
</dbReference>
<gene>
    <name evidence="4" type="ORF">A3770_02p15970</name>
</gene>
<dbReference type="SUPFAM" id="SSF55729">
    <property type="entry name" value="Acyl-CoA N-acyltransferases (Nat)"/>
    <property type="match status" value="1"/>
</dbReference>
<proteinExistence type="predicted"/>